<proteinExistence type="predicted"/>
<keyword evidence="3" id="KW-1185">Reference proteome</keyword>
<dbReference type="Proteomes" id="UP000516424">
    <property type="component" value="Chromosome"/>
</dbReference>
<reference evidence="2 3" key="1">
    <citation type="journal article" date="2011" name="Microbiology">
        <title>Transcriptome response to different carbon sources in Acetobacter aceti.</title>
        <authorList>
            <person name="Sakurai K."/>
            <person name="Arai H."/>
            <person name="Ishii M."/>
            <person name="Igarashi Y."/>
        </authorList>
    </citation>
    <scope>NUCLEOTIDE SEQUENCE [LARGE SCALE GENOMIC DNA]</scope>
    <source>
        <strain evidence="2 3">NBRC 14818</strain>
    </source>
</reference>
<feature type="transmembrane region" description="Helical" evidence="1">
    <location>
        <begin position="161"/>
        <end position="186"/>
    </location>
</feature>
<accession>A0AB33IFZ0</accession>
<protein>
    <recommendedName>
        <fullName evidence="4">Glycosyltransferase RgtA/B/C/D-like domain-containing protein</fullName>
    </recommendedName>
</protein>
<dbReference type="AlphaFoldDB" id="A0AB33IFZ0"/>
<evidence type="ECO:0000256" key="1">
    <source>
        <dbReference type="SAM" id="Phobius"/>
    </source>
</evidence>
<name>A0AB33IFZ0_ACEAC</name>
<feature type="transmembrane region" description="Helical" evidence="1">
    <location>
        <begin position="119"/>
        <end position="149"/>
    </location>
</feature>
<keyword evidence="1" id="KW-0472">Membrane</keyword>
<organism evidence="2 3">
    <name type="scientific">Acetobacter aceti NBRC 14818</name>
    <dbReference type="NCBI Taxonomy" id="887700"/>
    <lineage>
        <taxon>Bacteria</taxon>
        <taxon>Pseudomonadati</taxon>
        <taxon>Pseudomonadota</taxon>
        <taxon>Alphaproteobacteria</taxon>
        <taxon>Acetobacterales</taxon>
        <taxon>Acetobacteraceae</taxon>
        <taxon>Acetobacter</taxon>
        <taxon>Acetobacter subgen. Acetobacter</taxon>
    </lineage>
</organism>
<keyword evidence="1" id="KW-1133">Transmembrane helix</keyword>
<feature type="transmembrane region" description="Helical" evidence="1">
    <location>
        <begin position="286"/>
        <end position="306"/>
    </location>
</feature>
<evidence type="ECO:0000313" key="2">
    <source>
        <dbReference type="EMBL" id="BCK74847.1"/>
    </source>
</evidence>
<dbReference type="EMBL" id="AP023410">
    <property type="protein sequence ID" value="BCK74847.1"/>
    <property type="molecule type" value="Genomic_DNA"/>
</dbReference>
<gene>
    <name evidence="2" type="ORF">EMQ_0453</name>
</gene>
<evidence type="ECO:0000313" key="3">
    <source>
        <dbReference type="Proteomes" id="UP000516424"/>
    </source>
</evidence>
<feature type="transmembrane region" description="Helical" evidence="1">
    <location>
        <begin position="88"/>
        <end position="107"/>
    </location>
</feature>
<feature type="transmembrane region" description="Helical" evidence="1">
    <location>
        <begin position="58"/>
        <end position="76"/>
    </location>
</feature>
<feature type="transmembrane region" description="Helical" evidence="1">
    <location>
        <begin position="248"/>
        <end position="266"/>
    </location>
</feature>
<feature type="transmembrane region" description="Helical" evidence="1">
    <location>
        <begin position="20"/>
        <end position="46"/>
    </location>
</feature>
<feature type="transmembrane region" description="Helical" evidence="1">
    <location>
        <begin position="210"/>
        <end position="236"/>
    </location>
</feature>
<sequence>MLHGDLPYVQLWDRKPLGLFLLYAFFHLFGTYRIWAYQIFALFSVWGTSLLLVRMARSFAPPGGALMSGLLYIACLNLSGGEGGQSPVFYNLLVTAAMAHTLFGALWPEERPDRLRSVGMVGMALFGLAIQIKYTAVFEGIFLGCFLLWCDFKARKPVGVIATDALLWVTTALAPTFLAAGFYALIGHGHEWFFANIQSIFLRQPRPGNLLVLFLLPLVAKQLPLIISGMFAFATFPSETRRSIQVRFIFLWAAVSLFGVLIFGDWFDHYALPTYAPLAVIAAPLWRWQAGRITLSLCLLTGFIFGEKLVSSHIRKRGNADTLKTLTHYLSDPPGCIFIYRGPPTLYDSVSWCALTTHPFPSHFYMNSEKYGTGIDPLAELHRIMSKRPLYVVSNDTLAEDENMDVRHYLDGVLATQYHLIYQYMRPADRRIDKEHSAITVYKRNSETEAQQLSN</sequence>
<evidence type="ECO:0008006" key="4">
    <source>
        <dbReference type="Google" id="ProtNLM"/>
    </source>
</evidence>
<keyword evidence="1" id="KW-0812">Transmembrane</keyword>